<protein>
    <submittedName>
        <fullName evidence="1">Uncharacterized protein</fullName>
    </submittedName>
</protein>
<evidence type="ECO:0000313" key="4">
    <source>
        <dbReference type="Proteomes" id="UP000277577"/>
    </source>
</evidence>
<dbReference type="EMBL" id="LNXW01000013">
    <property type="protein sequence ID" value="KTC81139.1"/>
    <property type="molecule type" value="Genomic_DNA"/>
</dbReference>
<keyword evidence="4" id="KW-1185">Reference proteome</keyword>
<dbReference type="Proteomes" id="UP000277577">
    <property type="component" value="Chromosome"/>
</dbReference>
<name>A0A0W0SCA6_9GAMM</name>
<dbReference type="EMBL" id="LR134173">
    <property type="protein sequence ID" value="VEB33566.1"/>
    <property type="molecule type" value="Genomic_DNA"/>
</dbReference>
<evidence type="ECO:0000313" key="1">
    <source>
        <dbReference type="EMBL" id="KTC81139.1"/>
    </source>
</evidence>
<sequence>MSGKGLSYWQQAWDNAGFLKDYQNADYLLQRYARLSFTSYGKEVANFYFGESRSIFTPTINSKNSRSTPKRQQMSSVIEDLQGILKGRPIYKDGDLHNILRVFAEKTNHDYTPSFTIVEKPSFFAHFIFLEFFFSFLKRCFGGEHLEEKENSFSQKN</sequence>
<proteinExistence type="predicted"/>
<dbReference type="PATRIC" id="fig|28084.5.peg.3429"/>
<evidence type="ECO:0000313" key="2">
    <source>
        <dbReference type="EMBL" id="VEB33566.1"/>
    </source>
</evidence>
<gene>
    <name evidence="1" type="ORF">Lche_3159</name>
    <name evidence="2" type="ORF">NCTC11976_00400</name>
</gene>
<evidence type="ECO:0000313" key="3">
    <source>
        <dbReference type="Proteomes" id="UP000054921"/>
    </source>
</evidence>
<organism evidence="1 3">
    <name type="scientific">Legionella cherrii</name>
    <dbReference type="NCBI Taxonomy" id="28084"/>
    <lineage>
        <taxon>Bacteria</taxon>
        <taxon>Pseudomonadati</taxon>
        <taxon>Pseudomonadota</taxon>
        <taxon>Gammaproteobacteria</taxon>
        <taxon>Legionellales</taxon>
        <taxon>Legionellaceae</taxon>
        <taxon>Legionella</taxon>
    </lineage>
</organism>
<reference evidence="1 3" key="1">
    <citation type="submission" date="2015-11" db="EMBL/GenBank/DDBJ databases">
        <title>Genomic analysis of 38 Legionella species identifies large and diverse effector repertoires.</title>
        <authorList>
            <person name="Burstein D."/>
            <person name="Amaro F."/>
            <person name="Zusman T."/>
            <person name="Lifshitz Z."/>
            <person name="Cohen O."/>
            <person name="Gilbert J.A."/>
            <person name="Pupko T."/>
            <person name="Shuman H.A."/>
            <person name="Segal G."/>
        </authorList>
    </citation>
    <scope>NUCLEOTIDE SEQUENCE [LARGE SCALE GENOMIC DNA]</scope>
    <source>
        <strain evidence="1 3">ORW</strain>
    </source>
</reference>
<dbReference type="AlphaFoldDB" id="A0A0W0SCA6"/>
<accession>A0A0W0SCA6</accession>
<dbReference type="OrthoDB" id="5652775at2"/>
<reference evidence="2 4" key="2">
    <citation type="submission" date="2018-12" db="EMBL/GenBank/DDBJ databases">
        <authorList>
            <consortium name="Pathogen Informatics"/>
        </authorList>
    </citation>
    <scope>NUCLEOTIDE SEQUENCE [LARGE SCALE GENOMIC DNA]</scope>
    <source>
        <strain evidence="2 4">NCTC11976</strain>
    </source>
</reference>
<dbReference type="Proteomes" id="UP000054921">
    <property type="component" value="Unassembled WGS sequence"/>
</dbReference>